<dbReference type="EMBL" id="BRYA01000402">
    <property type="protein sequence ID" value="GMI48511.1"/>
    <property type="molecule type" value="Genomic_DNA"/>
</dbReference>
<organism evidence="2 3">
    <name type="scientific">Triparma columacea</name>
    <dbReference type="NCBI Taxonomy" id="722753"/>
    <lineage>
        <taxon>Eukaryota</taxon>
        <taxon>Sar</taxon>
        <taxon>Stramenopiles</taxon>
        <taxon>Ochrophyta</taxon>
        <taxon>Bolidophyceae</taxon>
        <taxon>Parmales</taxon>
        <taxon>Triparmaceae</taxon>
        <taxon>Triparma</taxon>
    </lineage>
</organism>
<name>A0A9W7GMN7_9STRA</name>
<dbReference type="SUPFAM" id="SSF50729">
    <property type="entry name" value="PH domain-like"/>
    <property type="match status" value="1"/>
</dbReference>
<dbReference type="InterPro" id="IPR011993">
    <property type="entry name" value="PH-like_dom_sf"/>
</dbReference>
<sequence>MSSWEPLRSVTSFLRVAGGRRRKSASRGYGGYLVKKGQLVRSWKRRYFRLSYGCLEYFEDYSSYEAHLKNGHASDARHSDLDSSAPFRPKGGITLCGAEVEVTEDRGEWGITVKGEGRTLEVKCQDRAQCVAWHTHLQLHIDLANEDCIAMEETGSNRGVERWVERMEGIGREGEDRLRKGVWMVKECQGVWGRKKHKRFFAVVDGELRWGPKEEGVMSGRSKKRVSLDEVTFVEGGTGGGGLSSGDLGDSSACGECGDRSCTVRVGLRKRTVEMEGETYDERAAWVADLYAVCYVRSLKRLRGAVEEARRKDKEREEGALHRAIVSSGR</sequence>
<dbReference type="Gene3D" id="2.30.29.30">
    <property type="entry name" value="Pleckstrin-homology domain (PH domain)/Phosphotyrosine-binding domain (PTB)"/>
    <property type="match status" value="1"/>
</dbReference>
<dbReference type="SMART" id="SM00233">
    <property type="entry name" value="PH"/>
    <property type="match status" value="2"/>
</dbReference>
<reference evidence="3" key="1">
    <citation type="journal article" date="2023" name="Commun. Biol.">
        <title>Genome analysis of Parmales, the sister group of diatoms, reveals the evolutionary specialization of diatoms from phago-mixotrophs to photoautotrophs.</title>
        <authorList>
            <person name="Ban H."/>
            <person name="Sato S."/>
            <person name="Yoshikawa S."/>
            <person name="Yamada K."/>
            <person name="Nakamura Y."/>
            <person name="Ichinomiya M."/>
            <person name="Sato N."/>
            <person name="Blanc-Mathieu R."/>
            <person name="Endo H."/>
            <person name="Kuwata A."/>
            <person name="Ogata H."/>
        </authorList>
    </citation>
    <scope>NUCLEOTIDE SEQUENCE [LARGE SCALE GENOMIC DNA]</scope>
</reference>
<evidence type="ECO:0000259" key="1">
    <source>
        <dbReference type="PROSITE" id="PS50003"/>
    </source>
</evidence>
<evidence type="ECO:0000313" key="3">
    <source>
        <dbReference type="Proteomes" id="UP001165065"/>
    </source>
</evidence>
<comment type="caution">
    <text evidence="2">The sequence shown here is derived from an EMBL/GenBank/DDBJ whole genome shotgun (WGS) entry which is preliminary data.</text>
</comment>
<protein>
    <recommendedName>
        <fullName evidence="1">PH domain-containing protein</fullName>
    </recommendedName>
</protein>
<dbReference type="OrthoDB" id="63267at2759"/>
<evidence type="ECO:0000313" key="2">
    <source>
        <dbReference type="EMBL" id="GMI48511.1"/>
    </source>
</evidence>
<dbReference type="InterPro" id="IPR001849">
    <property type="entry name" value="PH_domain"/>
</dbReference>
<dbReference type="AlphaFoldDB" id="A0A9W7GMN7"/>
<proteinExistence type="predicted"/>
<accession>A0A9W7GMN7</accession>
<dbReference type="Proteomes" id="UP001165065">
    <property type="component" value="Unassembled WGS sequence"/>
</dbReference>
<dbReference type="Pfam" id="PF00169">
    <property type="entry name" value="PH"/>
    <property type="match status" value="1"/>
</dbReference>
<gene>
    <name evidence="2" type="ORF">TrCOL_g5909</name>
</gene>
<feature type="domain" description="PH" evidence="1">
    <location>
        <begin position="26"/>
        <end position="142"/>
    </location>
</feature>
<keyword evidence="3" id="KW-1185">Reference proteome</keyword>
<dbReference type="PROSITE" id="PS50003">
    <property type="entry name" value="PH_DOMAIN"/>
    <property type="match status" value="1"/>
</dbReference>